<sequence>MIRRERAARGSLARLVAVIAVLVGVVLMHGLQCSDDMTGMHSDGGAGMVHEHSATPANDHDPGPADSDGLGGMLMTCLAFIVVIVTAMVGLRLVGLVNLDRLIRAVRAARAGMTLPRGPSLAQLCLLRT</sequence>
<feature type="region of interest" description="Disordered" evidence="1">
    <location>
        <begin position="42"/>
        <end position="65"/>
    </location>
</feature>
<organism evidence="3 4">
    <name type="scientific">Kibdelosporangium philippinense</name>
    <dbReference type="NCBI Taxonomy" id="211113"/>
    <lineage>
        <taxon>Bacteria</taxon>
        <taxon>Bacillati</taxon>
        <taxon>Actinomycetota</taxon>
        <taxon>Actinomycetes</taxon>
        <taxon>Pseudonocardiales</taxon>
        <taxon>Pseudonocardiaceae</taxon>
        <taxon>Kibdelosporangium</taxon>
    </lineage>
</organism>
<feature type="transmembrane region" description="Helical" evidence="2">
    <location>
        <begin position="70"/>
        <end position="94"/>
    </location>
</feature>
<reference evidence="3 4" key="1">
    <citation type="submission" date="2021-12" db="EMBL/GenBank/DDBJ databases">
        <title>Genome sequence of Kibdelosporangium philippinense ATCC 49844.</title>
        <authorList>
            <person name="Fedorov E.A."/>
            <person name="Omeragic M."/>
            <person name="Shalygina K.F."/>
            <person name="Maclea K.S."/>
        </authorList>
    </citation>
    <scope>NUCLEOTIDE SEQUENCE [LARGE SCALE GENOMIC DNA]</scope>
    <source>
        <strain evidence="3 4">ATCC 49844</strain>
    </source>
</reference>
<protein>
    <submittedName>
        <fullName evidence="3">DUF6153 family protein</fullName>
    </submittedName>
</protein>
<dbReference type="RefSeq" id="WP_233726075.1">
    <property type="nucleotide sequence ID" value="NZ_JAJVCN010000001.1"/>
</dbReference>
<keyword evidence="2" id="KW-0812">Transmembrane</keyword>
<accession>A0ABS8ZDH7</accession>
<keyword evidence="2" id="KW-0472">Membrane</keyword>
<evidence type="ECO:0000313" key="3">
    <source>
        <dbReference type="EMBL" id="MCE7004578.1"/>
    </source>
</evidence>
<evidence type="ECO:0000256" key="1">
    <source>
        <dbReference type="SAM" id="MobiDB-lite"/>
    </source>
</evidence>
<dbReference type="InterPro" id="IPR046151">
    <property type="entry name" value="DUF6153"/>
</dbReference>
<keyword evidence="4" id="KW-1185">Reference proteome</keyword>
<evidence type="ECO:0000256" key="2">
    <source>
        <dbReference type="SAM" id="Phobius"/>
    </source>
</evidence>
<name>A0ABS8ZDH7_9PSEU</name>
<feature type="transmembrane region" description="Helical" evidence="2">
    <location>
        <begin position="12"/>
        <end position="31"/>
    </location>
</feature>
<proteinExistence type="predicted"/>
<evidence type="ECO:0000313" key="4">
    <source>
        <dbReference type="Proteomes" id="UP001521150"/>
    </source>
</evidence>
<feature type="compositionally biased region" description="Basic and acidic residues" evidence="1">
    <location>
        <begin position="49"/>
        <end position="63"/>
    </location>
</feature>
<keyword evidence="2" id="KW-1133">Transmembrane helix</keyword>
<gene>
    <name evidence="3" type="ORF">LWC34_17340</name>
</gene>
<dbReference type="EMBL" id="JAJVCN010000001">
    <property type="protein sequence ID" value="MCE7004578.1"/>
    <property type="molecule type" value="Genomic_DNA"/>
</dbReference>
<dbReference type="Proteomes" id="UP001521150">
    <property type="component" value="Unassembled WGS sequence"/>
</dbReference>
<dbReference type="Pfam" id="PF19650">
    <property type="entry name" value="DUF6153"/>
    <property type="match status" value="1"/>
</dbReference>
<comment type="caution">
    <text evidence="3">The sequence shown here is derived from an EMBL/GenBank/DDBJ whole genome shotgun (WGS) entry which is preliminary data.</text>
</comment>